<accession>A0A645JH95</accession>
<dbReference type="AlphaFoldDB" id="A0A645JH95"/>
<dbReference type="EMBL" id="VSSQ01132391">
    <property type="protein sequence ID" value="MPN58963.1"/>
    <property type="molecule type" value="Genomic_DNA"/>
</dbReference>
<dbReference type="InterPro" id="IPR002699">
    <property type="entry name" value="V_ATPase_D"/>
</dbReference>
<evidence type="ECO:0000256" key="2">
    <source>
        <dbReference type="ARBA" id="ARBA00022448"/>
    </source>
</evidence>
<dbReference type="GO" id="GO:0046961">
    <property type="term" value="F:proton-transporting ATPase activity, rotational mechanism"/>
    <property type="evidence" value="ECO:0007669"/>
    <property type="project" value="InterPro"/>
</dbReference>
<organism evidence="4">
    <name type="scientific">bioreactor metagenome</name>
    <dbReference type="NCBI Taxonomy" id="1076179"/>
    <lineage>
        <taxon>unclassified sequences</taxon>
        <taxon>metagenomes</taxon>
        <taxon>ecological metagenomes</taxon>
    </lineage>
</organism>
<name>A0A645JH95_9ZZZZ</name>
<sequence length="78" mass="9290">MLRLAECEKACQMMAAEIEKTRRRVNALEHIMIPELQENIKYIVMKLDENERSTQVRLMKVKDMMLEQAHHYSERANA</sequence>
<gene>
    <name evidence="4" type="primary">ntpD_26</name>
    <name evidence="4" type="ORF">SDC9_206680</name>
</gene>
<evidence type="ECO:0000256" key="3">
    <source>
        <dbReference type="ARBA" id="ARBA00023065"/>
    </source>
</evidence>
<reference evidence="4" key="1">
    <citation type="submission" date="2019-08" db="EMBL/GenBank/DDBJ databases">
        <authorList>
            <person name="Kucharzyk K."/>
            <person name="Murdoch R.W."/>
            <person name="Higgins S."/>
            <person name="Loffler F."/>
        </authorList>
    </citation>
    <scope>NUCLEOTIDE SEQUENCE</scope>
</reference>
<protein>
    <submittedName>
        <fullName evidence="4">V-type sodium ATPase subunit D</fullName>
    </submittedName>
</protein>
<dbReference type="Gene3D" id="1.10.287.3240">
    <property type="match status" value="1"/>
</dbReference>
<comment type="similarity">
    <text evidence="1">Belongs to the V-ATPase D subunit family.</text>
</comment>
<dbReference type="Pfam" id="PF01813">
    <property type="entry name" value="ATP-synt_D"/>
    <property type="match status" value="1"/>
</dbReference>
<evidence type="ECO:0000313" key="4">
    <source>
        <dbReference type="EMBL" id="MPN58963.1"/>
    </source>
</evidence>
<comment type="caution">
    <text evidence="4">The sequence shown here is derived from an EMBL/GenBank/DDBJ whole genome shotgun (WGS) entry which is preliminary data.</text>
</comment>
<dbReference type="PANTHER" id="PTHR11671">
    <property type="entry name" value="V-TYPE ATP SYNTHASE SUBUNIT D"/>
    <property type="match status" value="1"/>
</dbReference>
<proteinExistence type="inferred from homology"/>
<keyword evidence="3" id="KW-0406">Ion transport</keyword>
<evidence type="ECO:0000256" key="1">
    <source>
        <dbReference type="ARBA" id="ARBA00005850"/>
    </source>
</evidence>
<keyword evidence="2" id="KW-0813">Transport</keyword>